<dbReference type="PROSITE" id="PS51900">
    <property type="entry name" value="CB"/>
    <property type="match status" value="1"/>
</dbReference>
<dbReference type="GO" id="GO:0015074">
    <property type="term" value="P:DNA integration"/>
    <property type="evidence" value="ECO:0007669"/>
    <property type="project" value="UniProtKB-KW"/>
</dbReference>
<dbReference type="InterPro" id="IPR011010">
    <property type="entry name" value="DNA_brk_join_enz"/>
</dbReference>
<gene>
    <name evidence="12" type="ORF">BKE30_13755</name>
</gene>
<reference evidence="12 13" key="1">
    <citation type="submission" date="2016-10" db="EMBL/GenBank/DDBJ databases">
        <title>Draft Genome sequence of Alkanindiges sp. strain H1.</title>
        <authorList>
            <person name="Subhash Y."/>
            <person name="Lee S."/>
        </authorList>
    </citation>
    <scope>NUCLEOTIDE SEQUENCE [LARGE SCALE GENOMIC DNA]</scope>
    <source>
        <strain evidence="12 13">H1</strain>
    </source>
</reference>
<evidence type="ECO:0000256" key="5">
    <source>
        <dbReference type="ARBA" id="ARBA00022908"/>
    </source>
</evidence>
<keyword evidence="6 9" id="KW-0238">DNA-binding</keyword>
<keyword evidence="4" id="KW-0159">Chromosome partition</keyword>
<dbReference type="PANTHER" id="PTHR30349">
    <property type="entry name" value="PHAGE INTEGRASE-RELATED"/>
    <property type="match status" value="1"/>
</dbReference>
<dbReference type="InterPro" id="IPR002104">
    <property type="entry name" value="Integrase_catalytic"/>
</dbReference>
<evidence type="ECO:0000259" key="10">
    <source>
        <dbReference type="PROSITE" id="PS51898"/>
    </source>
</evidence>
<feature type="domain" description="Core-binding (CB)" evidence="11">
    <location>
        <begin position="23"/>
        <end position="126"/>
    </location>
</feature>
<evidence type="ECO:0000256" key="3">
    <source>
        <dbReference type="ARBA" id="ARBA00022618"/>
    </source>
</evidence>
<evidence type="ECO:0000256" key="7">
    <source>
        <dbReference type="ARBA" id="ARBA00023172"/>
    </source>
</evidence>
<evidence type="ECO:0000256" key="9">
    <source>
        <dbReference type="PROSITE-ProRule" id="PRU01248"/>
    </source>
</evidence>
<evidence type="ECO:0000313" key="12">
    <source>
        <dbReference type="EMBL" id="ONG37868.1"/>
    </source>
</evidence>
<dbReference type="InterPro" id="IPR044068">
    <property type="entry name" value="CB"/>
</dbReference>
<comment type="subcellular location">
    <subcellularLocation>
        <location evidence="1">Cytoplasm</location>
    </subcellularLocation>
</comment>
<keyword evidence="7" id="KW-0233">DNA recombination</keyword>
<dbReference type="OrthoDB" id="8610787at2"/>
<protein>
    <recommendedName>
        <fullName evidence="14">Integrase</fullName>
    </recommendedName>
</protein>
<evidence type="ECO:0000256" key="1">
    <source>
        <dbReference type="ARBA" id="ARBA00004496"/>
    </source>
</evidence>
<organism evidence="12 13">
    <name type="scientific">Alkanindiges hydrocarboniclasticus</name>
    <dbReference type="NCBI Taxonomy" id="1907941"/>
    <lineage>
        <taxon>Bacteria</taxon>
        <taxon>Pseudomonadati</taxon>
        <taxon>Pseudomonadota</taxon>
        <taxon>Gammaproteobacteria</taxon>
        <taxon>Moraxellales</taxon>
        <taxon>Moraxellaceae</taxon>
        <taxon>Alkanindiges</taxon>
    </lineage>
</organism>
<evidence type="ECO:0000313" key="13">
    <source>
        <dbReference type="Proteomes" id="UP000192132"/>
    </source>
</evidence>
<evidence type="ECO:0000256" key="8">
    <source>
        <dbReference type="ARBA" id="ARBA00023306"/>
    </source>
</evidence>
<evidence type="ECO:0008006" key="14">
    <source>
        <dbReference type="Google" id="ProtNLM"/>
    </source>
</evidence>
<proteinExistence type="predicted"/>
<dbReference type="GO" id="GO:0007059">
    <property type="term" value="P:chromosome segregation"/>
    <property type="evidence" value="ECO:0007669"/>
    <property type="project" value="UniProtKB-KW"/>
</dbReference>
<dbReference type="STRING" id="1907941.BKE30_13755"/>
<dbReference type="AlphaFoldDB" id="A0A1S8CS48"/>
<evidence type="ECO:0000256" key="2">
    <source>
        <dbReference type="ARBA" id="ARBA00022490"/>
    </source>
</evidence>
<dbReference type="Gene3D" id="1.10.150.130">
    <property type="match status" value="1"/>
</dbReference>
<dbReference type="InterPro" id="IPR050090">
    <property type="entry name" value="Tyrosine_recombinase_XerCD"/>
</dbReference>
<keyword evidence="5" id="KW-0229">DNA integration</keyword>
<dbReference type="GO" id="GO:0006310">
    <property type="term" value="P:DNA recombination"/>
    <property type="evidence" value="ECO:0007669"/>
    <property type="project" value="UniProtKB-KW"/>
</dbReference>
<evidence type="ECO:0000256" key="6">
    <source>
        <dbReference type="ARBA" id="ARBA00023125"/>
    </source>
</evidence>
<accession>A0A1S8CS48</accession>
<dbReference type="Gene3D" id="1.10.443.10">
    <property type="entry name" value="Intergrase catalytic core"/>
    <property type="match status" value="1"/>
</dbReference>
<dbReference type="GO" id="GO:0003677">
    <property type="term" value="F:DNA binding"/>
    <property type="evidence" value="ECO:0007669"/>
    <property type="project" value="UniProtKB-UniRule"/>
</dbReference>
<comment type="caution">
    <text evidence="12">The sequence shown here is derived from an EMBL/GenBank/DDBJ whole genome shotgun (WGS) entry which is preliminary data.</text>
</comment>
<dbReference type="GO" id="GO:0005737">
    <property type="term" value="C:cytoplasm"/>
    <property type="evidence" value="ECO:0007669"/>
    <property type="project" value="UniProtKB-SubCell"/>
</dbReference>
<name>A0A1S8CS48_9GAMM</name>
<dbReference type="InterPro" id="IPR013762">
    <property type="entry name" value="Integrase-like_cat_sf"/>
</dbReference>
<keyword evidence="2" id="KW-0963">Cytoplasm</keyword>
<keyword evidence="8" id="KW-0131">Cell cycle</keyword>
<evidence type="ECO:0000256" key="4">
    <source>
        <dbReference type="ARBA" id="ARBA00022829"/>
    </source>
</evidence>
<dbReference type="GO" id="GO:0051301">
    <property type="term" value="P:cell division"/>
    <property type="evidence" value="ECO:0007669"/>
    <property type="project" value="UniProtKB-KW"/>
</dbReference>
<dbReference type="RefSeq" id="WP_076879175.1">
    <property type="nucleotide sequence ID" value="NZ_MLCN01000043.1"/>
</dbReference>
<evidence type="ECO:0000259" key="11">
    <source>
        <dbReference type="PROSITE" id="PS51900"/>
    </source>
</evidence>
<dbReference type="InterPro" id="IPR010998">
    <property type="entry name" value="Integrase_recombinase_N"/>
</dbReference>
<dbReference type="SUPFAM" id="SSF56349">
    <property type="entry name" value="DNA breaking-rejoining enzymes"/>
    <property type="match status" value="1"/>
</dbReference>
<keyword evidence="13" id="KW-1185">Reference proteome</keyword>
<sequence>MVIGSVQIANLEEFSPESMLHASNDIAAINSWLRASTKNSKHTFDSYAREARRFVIYLNSINIGLKQVKGEDIDNYLNILQYPPAHWLIPDDQQITTSTQCMSAALSESSVNHARTVIKGLFSYLNDAGYLKGNPVALTARIKSEQESMAEKALVVPAWNTFWKWVVQKTEAATEKDKALWMRNRFMCAVLYHTGMRLSSLVAARMNSFYRKNIGSELIWHLAFPMKGKRLHTVIATNSLMDELVSYRKYLGLQDFPAPAEDTPLIMAYRKKAPISPRGVEYAISEMVEQAASDCNDPFIADEIRKITPHTFRHTHATHRLLAGASLLSTQKTLGHKSITTTTIYAAVVDEMLLNESDMFGEFSEQQKIGN</sequence>
<dbReference type="PROSITE" id="PS51898">
    <property type="entry name" value="TYR_RECOMBINASE"/>
    <property type="match status" value="1"/>
</dbReference>
<keyword evidence="3" id="KW-0132">Cell division</keyword>
<dbReference type="Pfam" id="PF00589">
    <property type="entry name" value="Phage_integrase"/>
    <property type="match status" value="1"/>
</dbReference>
<feature type="domain" description="Tyr recombinase" evidence="10">
    <location>
        <begin position="155"/>
        <end position="358"/>
    </location>
</feature>
<dbReference type="PANTHER" id="PTHR30349:SF77">
    <property type="entry name" value="TYROSINE RECOMBINASE XERC"/>
    <property type="match status" value="1"/>
</dbReference>
<dbReference type="Proteomes" id="UP000192132">
    <property type="component" value="Unassembled WGS sequence"/>
</dbReference>
<dbReference type="EMBL" id="MLCN01000043">
    <property type="protein sequence ID" value="ONG37868.1"/>
    <property type="molecule type" value="Genomic_DNA"/>
</dbReference>